<dbReference type="AlphaFoldDB" id="A0A7U2MHR9"/>
<evidence type="ECO:0000313" key="1">
    <source>
        <dbReference type="EMBL" id="QRD83940.1"/>
    </source>
</evidence>
<reference evidence="2" key="1">
    <citation type="journal article" date="2021" name="G3 (Bethesda)">
        <title>Chromosome assembled and annotated genome sequence of Aspergillus flavus NRRL 3357.</title>
        <authorList>
            <person name="Skerker J.M."/>
            <person name="Pianalto K.M."/>
            <person name="Mondo S.J."/>
            <person name="Yang K."/>
            <person name="Arkin A.P."/>
            <person name="Keller N.P."/>
            <person name="Grigoriev I.V."/>
            <person name="Louise Glass N.L."/>
        </authorList>
    </citation>
    <scope>NUCLEOTIDE SEQUENCE [LARGE SCALE GENOMIC DNA]</scope>
    <source>
        <strain evidence="2">ATCC 200026 / FGSC A1120 / IAM 13836 / NRRL 3357 / JCM 12722 / SRRC 167</strain>
    </source>
</reference>
<dbReference type="VEuPathDB" id="FungiDB:F9C07_6454"/>
<evidence type="ECO:0000313" key="2">
    <source>
        <dbReference type="Proteomes" id="UP000596276"/>
    </source>
</evidence>
<dbReference type="EMBL" id="CP044621">
    <property type="protein sequence ID" value="QRD83940.1"/>
    <property type="molecule type" value="Genomic_DNA"/>
</dbReference>
<gene>
    <name evidence="1" type="ORF">F9C07_6454</name>
</gene>
<proteinExistence type="predicted"/>
<dbReference type="Proteomes" id="UP000596276">
    <property type="component" value="Chromosome 5"/>
</dbReference>
<keyword evidence="2" id="KW-1185">Reference proteome</keyword>
<accession>A0A7U2MHR9</accession>
<protein>
    <submittedName>
        <fullName evidence="1">Uncharacterized protein</fullName>
    </submittedName>
</protein>
<name>A0A7U2MHR9_ASPFN</name>
<organism evidence="1 2">
    <name type="scientific">Aspergillus flavus (strain ATCC 200026 / FGSC A1120 / IAM 13836 / NRRL 3357 / JCM 12722 / SRRC 167)</name>
    <dbReference type="NCBI Taxonomy" id="332952"/>
    <lineage>
        <taxon>Eukaryota</taxon>
        <taxon>Fungi</taxon>
        <taxon>Dikarya</taxon>
        <taxon>Ascomycota</taxon>
        <taxon>Pezizomycotina</taxon>
        <taxon>Eurotiomycetes</taxon>
        <taxon>Eurotiomycetidae</taxon>
        <taxon>Eurotiales</taxon>
        <taxon>Aspergillaceae</taxon>
        <taxon>Aspergillus</taxon>
        <taxon>Aspergillus subgen. Circumdati</taxon>
    </lineage>
</organism>
<sequence length="52" mass="5921">MQSMVLLDLKFGDGLGEFDDAPFPLRVSGLRTQLPILHCYSYNAENVELYQD</sequence>